<feature type="region of interest" description="Disordered" evidence="1">
    <location>
        <begin position="39"/>
        <end position="159"/>
    </location>
</feature>
<evidence type="ECO:0000256" key="1">
    <source>
        <dbReference type="SAM" id="MobiDB-lite"/>
    </source>
</evidence>
<evidence type="ECO:0008006" key="4">
    <source>
        <dbReference type="Google" id="ProtNLM"/>
    </source>
</evidence>
<dbReference type="AlphaFoldDB" id="A0AAV8V1J6"/>
<evidence type="ECO:0000313" key="3">
    <source>
        <dbReference type="Proteomes" id="UP001157974"/>
    </source>
</evidence>
<organism evidence="2 3">
    <name type="scientific">Rhodosorus marinus</name>
    <dbReference type="NCBI Taxonomy" id="101924"/>
    <lineage>
        <taxon>Eukaryota</taxon>
        <taxon>Rhodophyta</taxon>
        <taxon>Stylonematophyceae</taxon>
        <taxon>Stylonematales</taxon>
        <taxon>Stylonemataceae</taxon>
        <taxon>Rhodosorus</taxon>
    </lineage>
</organism>
<evidence type="ECO:0000313" key="2">
    <source>
        <dbReference type="EMBL" id="KAJ8907047.1"/>
    </source>
</evidence>
<protein>
    <recommendedName>
        <fullName evidence="4">DUF4604 domain-containing protein</fullName>
    </recommendedName>
</protein>
<proteinExistence type="predicted"/>
<comment type="caution">
    <text evidence="2">The sequence shown here is derived from an EMBL/GenBank/DDBJ whole genome shotgun (WGS) entry which is preliminary data.</text>
</comment>
<dbReference type="EMBL" id="JAMWBK010000003">
    <property type="protein sequence ID" value="KAJ8907047.1"/>
    <property type="molecule type" value="Genomic_DNA"/>
</dbReference>
<gene>
    <name evidence="2" type="ORF">NDN08_003530</name>
</gene>
<keyword evidence="3" id="KW-1185">Reference proteome</keyword>
<reference evidence="2 3" key="1">
    <citation type="journal article" date="2023" name="Nat. Commun.">
        <title>Origin of minicircular mitochondrial genomes in red algae.</title>
        <authorList>
            <person name="Lee Y."/>
            <person name="Cho C.H."/>
            <person name="Lee Y.M."/>
            <person name="Park S.I."/>
            <person name="Yang J.H."/>
            <person name="West J.A."/>
            <person name="Bhattacharya D."/>
            <person name="Yoon H.S."/>
        </authorList>
    </citation>
    <scope>NUCLEOTIDE SEQUENCE [LARGE SCALE GENOMIC DNA]</scope>
    <source>
        <strain evidence="2 3">CCMP1338</strain>
        <tissue evidence="2">Whole cell</tissue>
    </source>
</reference>
<accession>A0AAV8V1J6</accession>
<feature type="compositionally biased region" description="Basic and acidic residues" evidence="1">
    <location>
        <begin position="118"/>
        <end position="135"/>
    </location>
</feature>
<feature type="compositionally biased region" description="Acidic residues" evidence="1">
    <location>
        <begin position="148"/>
        <end position="159"/>
    </location>
</feature>
<name>A0AAV8V1J6_9RHOD</name>
<dbReference type="Proteomes" id="UP001157974">
    <property type="component" value="Unassembled WGS sequence"/>
</dbReference>
<sequence length="159" mass="17394">MGRQLGGEAGGGKKGSNVTYQRQIPKFLRQFYASQGELPVEQGSDGEDAAAVVAPDKGDVATGAETKAGDDERNPEEEERDEIADLQEEGFAVVELAGTEETKKRRRAKEAKPVFGTLKKDRKDRKGTQDKKGGEPVKTQNKSLLSFNDEEDDDEDSDF</sequence>
<feature type="compositionally biased region" description="Acidic residues" evidence="1">
    <location>
        <begin position="73"/>
        <end position="88"/>
    </location>
</feature>